<keyword evidence="14" id="KW-1185">Reference proteome</keyword>
<feature type="coiled-coil region" evidence="11">
    <location>
        <begin position="205"/>
        <end position="232"/>
    </location>
</feature>
<evidence type="ECO:0000256" key="2">
    <source>
        <dbReference type="ARBA" id="ARBA00009994"/>
    </source>
</evidence>
<gene>
    <name evidence="13" type="ORF">K505DRAFT_355171</name>
</gene>
<evidence type="ECO:0000256" key="5">
    <source>
        <dbReference type="ARBA" id="ARBA00023015"/>
    </source>
</evidence>
<dbReference type="GO" id="GO:0016592">
    <property type="term" value="C:mediator complex"/>
    <property type="evidence" value="ECO:0007669"/>
    <property type="project" value="InterPro"/>
</dbReference>
<dbReference type="InterPro" id="IPR037212">
    <property type="entry name" value="Med7/Med21-like"/>
</dbReference>
<comment type="subunit">
    <text evidence="3 10">Component of the Mediator complex.</text>
</comment>
<proteinExistence type="inferred from homology"/>
<organism evidence="13 14">
    <name type="scientific">Melanomma pulvis-pyrius CBS 109.77</name>
    <dbReference type="NCBI Taxonomy" id="1314802"/>
    <lineage>
        <taxon>Eukaryota</taxon>
        <taxon>Fungi</taxon>
        <taxon>Dikarya</taxon>
        <taxon>Ascomycota</taxon>
        <taxon>Pezizomycotina</taxon>
        <taxon>Dothideomycetes</taxon>
        <taxon>Pleosporomycetidae</taxon>
        <taxon>Pleosporales</taxon>
        <taxon>Melanommataceae</taxon>
        <taxon>Melanomma</taxon>
    </lineage>
</organism>
<evidence type="ECO:0000256" key="6">
    <source>
        <dbReference type="ARBA" id="ARBA00023159"/>
    </source>
</evidence>
<evidence type="ECO:0000256" key="10">
    <source>
        <dbReference type="RuleBase" id="RU364060"/>
    </source>
</evidence>
<keyword evidence="6 10" id="KW-0010">Activator</keyword>
<dbReference type="OrthoDB" id="10253553at2759"/>
<dbReference type="EMBL" id="MU001739">
    <property type="protein sequence ID" value="KAF2801094.1"/>
    <property type="molecule type" value="Genomic_DNA"/>
</dbReference>
<dbReference type="Pfam" id="PF05983">
    <property type="entry name" value="Med7"/>
    <property type="match status" value="1"/>
</dbReference>
<evidence type="ECO:0000256" key="11">
    <source>
        <dbReference type="SAM" id="Coils"/>
    </source>
</evidence>
<reference evidence="13" key="1">
    <citation type="journal article" date="2020" name="Stud. Mycol.">
        <title>101 Dothideomycetes genomes: a test case for predicting lifestyles and emergence of pathogens.</title>
        <authorList>
            <person name="Haridas S."/>
            <person name="Albert R."/>
            <person name="Binder M."/>
            <person name="Bloem J."/>
            <person name="Labutti K."/>
            <person name="Salamov A."/>
            <person name="Andreopoulos B."/>
            <person name="Baker S."/>
            <person name="Barry K."/>
            <person name="Bills G."/>
            <person name="Bluhm B."/>
            <person name="Cannon C."/>
            <person name="Castanera R."/>
            <person name="Culley D."/>
            <person name="Daum C."/>
            <person name="Ezra D."/>
            <person name="Gonzalez J."/>
            <person name="Henrissat B."/>
            <person name="Kuo A."/>
            <person name="Liang C."/>
            <person name="Lipzen A."/>
            <person name="Lutzoni F."/>
            <person name="Magnuson J."/>
            <person name="Mondo S."/>
            <person name="Nolan M."/>
            <person name="Ohm R."/>
            <person name="Pangilinan J."/>
            <person name="Park H.-J."/>
            <person name="Ramirez L."/>
            <person name="Alfaro M."/>
            <person name="Sun H."/>
            <person name="Tritt A."/>
            <person name="Yoshinaga Y."/>
            <person name="Zwiers L.-H."/>
            <person name="Turgeon B."/>
            <person name="Goodwin S."/>
            <person name="Spatafora J."/>
            <person name="Crous P."/>
            <person name="Grigoriev I."/>
        </authorList>
    </citation>
    <scope>NUCLEOTIDE SEQUENCE</scope>
    <source>
        <strain evidence="13">CBS 109.77</strain>
    </source>
</reference>
<dbReference type="GO" id="GO:0006357">
    <property type="term" value="P:regulation of transcription by RNA polymerase II"/>
    <property type="evidence" value="ECO:0007669"/>
    <property type="project" value="InterPro"/>
</dbReference>
<evidence type="ECO:0000313" key="14">
    <source>
        <dbReference type="Proteomes" id="UP000799757"/>
    </source>
</evidence>
<keyword evidence="5 10" id="KW-0805">Transcription regulation</keyword>
<sequence>MAEEQPELLSSFFPDPPPFYKHFTPEALENLKQLRAEDAGETKDEASSLQLSASQLFSLPTELRCLVPPEPPAEEAAYRVFGEPTKVQGTDEFKNIMEWMSHAMENAQPPLEGWEYEQLYPSSPPSPAPGEDHSDPSKWTLDRQNYLFRFLRSVLLSFVELLGIVAVNPSSPEKDKKLKNILTLISNMHALINEYRPHQARETLISIMEKQLERKKAEIAGIKRMSQKVEETLRDFAKNAPDTTASPGPEHATALSAEEKRKESQRHMWQAMDEILGH</sequence>
<dbReference type="Gene3D" id="6.10.140.200">
    <property type="match status" value="1"/>
</dbReference>
<dbReference type="Gene3D" id="6.10.140.1520">
    <property type="match status" value="1"/>
</dbReference>
<dbReference type="Proteomes" id="UP000799757">
    <property type="component" value="Unassembled WGS sequence"/>
</dbReference>
<dbReference type="InterPro" id="IPR009244">
    <property type="entry name" value="Mediatior_Med7"/>
</dbReference>
<dbReference type="PANTHER" id="PTHR21428">
    <property type="entry name" value="MEDIATOR OF RNA POLYMERASE II TRANSCRIPTION SUBUNIT 7"/>
    <property type="match status" value="1"/>
</dbReference>
<dbReference type="GO" id="GO:0070847">
    <property type="term" value="C:core mediator complex"/>
    <property type="evidence" value="ECO:0007669"/>
    <property type="project" value="TreeGrafter"/>
</dbReference>
<keyword evidence="11" id="KW-0175">Coiled coil</keyword>
<feature type="region of interest" description="Disordered" evidence="12">
    <location>
        <begin position="116"/>
        <end position="137"/>
    </location>
</feature>
<dbReference type="PANTHER" id="PTHR21428:SF11">
    <property type="entry name" value="MEDIATOR OF RNA POLYMERASE II TRANSCRIPTION SUBUNIT 7"/>
    <property type="match status" value="1"/>
</dbReference>
<evidence type="ECO:0000256" key="1">
    <source>
        <dbReference type="ARBA" id="ARBA00004123"/>
    </source>
</evidence>
<evidence type="ECO:0000256" key="7">
    <source>
        <dbReference type="ARBA" id="ARBA00023163"/>
    </source>
</evidence>
<comment type="similarity">
    <text evidence="2 10">Belongs to the Mediator complex subunit 7 family.</text>
</comment>
<dbReference type="GO" id="GO:0003712">
    <property type="term" value="F:transcription coregulator activity"/>
    <property type="evidence" value="ECO:0007669"/>
    <property type="project" value="InterPro"/>
</dbReference>
<protein>
    <recommendedName>
        <fullName evidence="4 10">Mediator of RNA polymerase II transcription subunit 7</fullName>
    </recommendedName>
</protein>
<evidence type="ECO:0000313" key="13">
    <source>
        <dbReference type="EMBL" id="KAF2801094.1"/>
    </source>
</evidence>
<comment type="subcellular location">
    <subcellularLocation>
        <location evidence="1 10">Nucleus</location>
    </subcellularLocation>
</comment>
<keyword evidence="7 10" id="KW-0804">Transcription</keyword>
<keyword evidence="8 10" id="KW-0539">Nucleus</keyword>
<name>A0A6A6XZD0_9PLEO</name>
<accession>A0A6A6XZD0</accession>
<dbReference type="AlphaFoldDB" id="A0A6A6XZD0"/>
<evidence type="ECO:0000256" key="8">
    <source>
        <dbReference type="ARBA" id="ARBA00023242"/>
    </source>
</evidence>
<evidence type="ECO:0000256" key="9">
    <source>
        <dbReference type="ARBA" id="ARBA00025687"/>
    </source>
</evidence>
<dbReference type="SUPFAM" id="SSF140718">
    <property type="entry name" value="Mediator hinge subcomplex-like"/>
    <property type="match status" value="1"/>
</dbReference>
<dbReference type="InterPro" id="IPR044888">
    <property type="entry name" value="Mediatior_Med7_sf"/>
</dbReference>
<evidence type="ECO:0000256" key="12">
    <source>
        <dbReference type="SAM" id="MobiDB-lite"/>
    </source>
</evidence>
<comment type="function">
    <text evidence="9">Component of the Mediator complex, a coactivator involved in the regulated transcription of nearly all RNA polymerase II-dependent genes. Mediator functions as a bridge to convey information from gene-specific regulatory proteins to the basal RNA polymerase II transcription machinery. Mediator is recruited to promoters by direct interactions with regulatory proteins and serves as a scaffold for the assembly of a functional preinitiation complex with RNA polymerase II and the general transcription factors.</text>
</comment>
<feature type="compositionally biased region" description="Basic and acidic residues" evidence="12">
    <location>
        <begin position="257"/>
        <end position="266"/>
    </location>
</feature>
<feature type="region of interest" description="Disordered" evidence="12">
    <location>
        <begin position="238"/>
        <end position="267"/>
    </location>
</feature>
<evidence type="ECO:0000256" key="4">
    <source>
        <dbReference type="ARBA" id="ARBA00020631"/>
    </source>
</evidence>
<evidence type="ECO:0000256" key="3">
    <source>
        <dbReference type="ARBA" id="ARBA00011837"/>
    </source>
</evidence>